<feature type="transmembrane region" description="Helical" evidence="6">
    <location>
        <begin position="22"/>
        <end position="41"/>
    </location>
</feature>
<dbReference type="Pfam" id="PF04142">
    <property type="entry name" value="Nuc_sug_transp"/>
    <property type="match status" value="1"/>
</dbReference>
<sequence>MVWLYDSEKVNENGFFQGYNNIIWIVVILQAYGGLVIALVVKYADNILKGFAVSLSIIISSFISYWFLHDFQPSL</sequence>
<proteinExistence type="predicted"/>
<keyword evidence="2" id="KW-0762">Sugar transport</keyword>
<dbReference type="EMBL" id="UYWY01000897">
    <property type="protein sequence ID" value="VDM25848.1"/>
    <property type="molecule type" value="Genomic_DNA"/>
</dbReference>
<dbReference type="WBParaSite" id="TCNE_0000127801-mRNA-1">
    <property type="protein sequence ID" value="TCNE_0000127801-mRNA-1"/>
    <property type="gene ID" value="TCNE_0000127801"/>
</dbReference>
<evidence type="ECO:0000256" key="1">
    <source>
        <dbReference type="ARBA" id="ARBA00004141"/>
    </source>
</evidence>
<gene>
    <name evidence="7" type="ORF">TCNE_LOCUS1279</name>
</gene>
<dbReference type="GO" id="GO:0000139">
    <property type="term" value="C:Golgi membrane"/>
    <property type="evidence" value="ECO:0007669"/>
    <property type="project" value="InterPro"/>
</dbReference>
<dbReference type="PANTHER" id="PTHR10231">
    <property type="entry name" value="NUCLEOTIDE-SUGAR TRANSMEMBRANE TRANSPORTER"/>
    <property type="match status" value="1"/>
</dbReference>
<name>A0A183TYF9_TOXCA</name>
<dbReference type="InterPro" id="IPR007271">
    <property type="entry name" value="Nuc_sug_transpt"/>
</dbReference>
<protein>
    <submittedName>
        <fullName evidence="9">Ammonium_transp domain-containing protein</fullName>
    </submittedName>
</protein>
<feature type="transmembrane region" description="Helical" evidence="6">
    <location>
        <begin position="48"/>
        <end position="68"/>
    </location>
</feature>
<reference evidence="9" key="1">
    <citation type="submission" date="2016-06" db="UniProtKB">
        <authorList>
            <consortium name="WormBaseParasite"/>
        </authorList>
    </citation>
    <scope>IDENTIFICATION</scope>
</reference>
<evidence type="ECO:0000256" key="5">
    <source>
        <dbReference type="ARBA" id="ARBA00023136"/>
    </source>
</evidence>
<evidence type="ECO:0000313" key="7">
    <source>
        <dbReference type="EMBL" id="VDM25848.1"/>
    </source>
</evidence>
<reference evidence="7 8" key="2">
    <citation type="submission" date="2018-11" db="EMBL/GenBank/DDBJ databases">
        <authorList>
            <consortium name="Pathogen Informatics"/>
        </authorList>
    </citation>
    <scope>NUCLEOTIDE SEQUENCE [LARGE SCALE GENOMIC DNA]</scope>
</reference>
<organism evidence="8 9">
    <name type="scientific">Toxocara canis</name>
    <name type="common">Canine roundworm</name>
    <dbReference type="NCBI Taxonomy" id="6265"/>
    <lineage>
        <taxon>Eukaryota</taxon>
        <taxon>Metazoa</taxon>
        <taxon>Ecdysozoa</taxon>
        <taxon>Nematoda</taxon>
        <taxon>Chromadorea</taxon>
        <taxon>Rhabditida</taxon>
        <taxon>Spirurina</taxon>
        <taxon>Ascaridomorpha</taxon>
        <taxon>Ascaridoidea</taxon>
        <taxon>Toxocaridae</taxon>
        <taxon>Toxocara</taxon>
    </lineage>
</organism>
<dbReference type="NCBIfam" id="TIGR00803">
    <property type="entry name" value="nst"/>
    <property type="match status" value="1"/>
</dbReference>
<dbReference type="Proteomes" id="UP000050794">
    <property type="component" value="Unassembled WGS sequence"/>
</dbReference>
<evidence type="ECO:0000256" key="6">
    <source>
        <dbReference type="SAM" id="Phobius"/>
    </source>
</evidence>
<comment type="subcellular location">
    <subcellularLocation>
        <location evidence="1">Membrane</location>
        <topology evidence="1">Multi-pass membrane protein</topology>
    </subcellularLocation>
</comment>
<evidence type="ECO:0000256" key="4">
    <source>
        <dbReference type="ARBA" id="ARBA00022989"/>
    </source>
</evidence>
<evidence type="ECO:0000313" key="8">
    <source>
        <dbReference type="Proteomes" id="UP000050794"/>
    </source>
</evidence>
<keyword evidence="5 6" id="KW-0472">Membrane</keyword>
<keyword evidence="3 6" id="KW-0812">Transmembrane</keyword>
<keyword evidence="4 6" id="KW-1133">Transmembrane helix</keyword>
<dbReference type="AlphaFoldDB" id="A0A183TYF9"/>
<accession>A0A183TYF9</accession>
<evidence type="ECO:0000256" key="3">
    <source>
        <dbReference type="ARBA" id="ARBA00022692"/>
    </source>
</evidence>
<evidence type="ECO:0000256" key="2">
    <source>
        <dbReference type="ARBA" id="ARBA00022597"/>
    </source>
</evidence>
<keyword evidence="8" id="KW-1185">Reference proteome</keyword>
<evidence type="ECO:0000313" key="9">
    <source>
        <dbReference type="WBParaSite" id="TCNE_0000127801-mRNA-1"/>
    </source>
</evidence>
<dbReference type="GO" id="GO:0015165">
    <property type="term" value="F:pyrimidine nucleotide-sugar transmembrane transporter activity"/>
    <property type="evidence" value="ECO:0007669"/>
    <property type="project" value="InterPro"/>
</dbReference>
<keyword evidence="2" id="KW-0813">Transport</keyword>